<dbReference type="InterPro" id="IPR007739">
    <property type="entry name" value="RgpF"/>
</dbReference>
<dbReference type="Gene3D" id="3.90.550.20">
    <property type="match status" value="1"/>
</dbReference>
<organism evidence="1 2">
    <name type="scientific">Candidatus Cryptobacteroides intestinavium</name>
    <dbReference type="NCBI Taxonomy" id="2840766"/>
    <lineage>
        <taxon>Bacteria</taxon>
        <taxon>Pseudomonadati</taxon>
        <taxon>Bacteroidota</taxon>
        <taxon>Bacteroidia</taxon>
        <taxon>Bacteroidales</taxon>
        <taxon>Candidatus Cryptobacteroides</taxon>
    </lineage>
</organism>
<sequence length="586" mass="68857">MKHILVHLHIFYYDQTDFFIRKLSSITDCDWDLYVTMNRMDEDTVDKLTRFKKDTHFILTENVGYDIWPFIKVIKSINLDRYDYVMKLHTKSESNLKIHGIRLKGFEWRDALVNSLLGSRRRFRKTLKIFRNQPDAGIVSCRMLWLKTSEWQDEDSVLLDKELRRIGLRVSDRHFCVGTMFIARSRIFRYLQKDNITENLFPKILISHSEGSMAHVYERILSMAANAYGYRAATVSQNTAAAVYLLLNGVISPVFKHIFTINREGNSGAKFIWLFGIKIRAGICRESIARAEIFFKGHIFNCFWEEHDRRSRRRGEVIGKTVDRYLDRYVPDMISVQPDSQALPPEAPQPDRIFSIWLQGEDNAPDIVKACFRSMRHNCSQDIVILDSRTLHDWISIPGYIMDKWNSGKIKPAHFADICRVELLYEYGGIWLDATGFVTAPVPGWILDEDFFIYMSGETVKGCYAFVQNCFFRARKGNYILKTWREGILSYWRQEDRAIDYFIHQMILRKAVECNHKAGKEFEKMPHLIQDPTHRLWWLYRDKPFDNDIFRKETAGSFFQKIEYKSAAATSPVKGSFADIMTHMYL</sequence>
<reference evidence="1" key="2">
    <citation type="journal article" date="2021" name="PeerJ">
        <title>Extensive microbial diversity within the chicken gut microbiome revealed by metagenomics and culture.</title>
        <authorList>
            <person name="Gilroy R."/>
            <person name="Ravi A."/>
            <person name="Getino M."/>
            <person name="Pursley I."/>
            <person name="Horton D.L."/>
            <person name="Alikhan N.F."/>
            <person name="Baker D."/>
            <person name="Gharbi K."/>
            <person name="Hall N."/>
            <person name="Watson M."/>
            <person name="Adriaenssens E.M."/>
            <person name="Foster-Nyarko E."/>
            <person name="Jarju S."/>
            <person name="Secka A."/>
            <person name="Antonio M."/>
            <person name="Oren A."/>
            <person name="Chaudhuri R.R."/>
            <person name="La Ragione R."/>
            <person name="Hildebrand F."/>
            <person name="Pallen M.J."/>
        </authorList>
    </citation>
    <scope>NUCLEOTIDE SEQUENCE</scope>
    <source>
        <strain evidence="1">B1-20833</strain>
    </source>
</reference>
<dbReference type="GO" id="GO:0016757">
    <property type="term" value="F:glycosyltransferase activity"/>
    <property type="evidence" value="ECO:0007669"/>
    <property type="project" value="InterPro"/>
</dbReference>
<proteinExistence type="predicted"/>
<dbReference type="Proteomes" id="UP000823661">
    <property type="component" value="Unassembled WGS sequence"/>
</dbReference>
<protein>
    <submittedName>
        <fullName evidence="1">Uncharacterized protein</fullName>
    </submittedName>
</protein>
<comment type="caution">
    <text evidence="1">The sequence shown here is derived from an EMBL/GenBank/DDBJ whole genome shotgun (WGS) entry which is preliminary data.</text>
</comment>
<dbReference type="EMBL" id="JADIMI010000022">
    <property type="protein sequence ID" value="MBO8451816.1"/>
    <property type="molecule type" value="Genomic_DNA"/>
</dbReference>
<dbReference type="Pfam" id="PF05704">
    <property type="entry name" value="Caps_synth"/>
    <property type="match status" value="1"/>
</dbReference>
<name>A0A9D9HHH7_9BACT</name>
<dbReference type="AlphaFoldDB" id="A0A9D9HHH7"/>
<dbReference type="Pfam" id="PF05045">
    <property type="entry name" value="RgpF"/>
    <property type="match status" value="1"/>
</dbReference>
<dbReference type="InterPro" id="IPR029044">
    <property type="entry name" value="Nucleotide-diphossugar_trans"/>
</dbReference>
<dbReference type="SUPFAM" id="SSF53448">
    <property type="entry name" value="Nucleotide-diphospho-sugar transferases"/>
    <property type="match status" value="1"/>
</dbReference>
<gene>
    <name evidence="1" type="ORF">IAC06_02885</name>
</gene>
<reference evidence="1" key="1">
    <citation type="submission" date="2020-10" db="EMBL/GenBank/DDBJ databases">
        <authorList>
            <person name="Gilroy R."/>
        </authorList>
    </citation>
    <scope>NUCLEOTIDE SEQUENCE</scope>
    <source>
        <strain evidence="1">B1-20833</strain>
    </source>
</reference>
<accession>A0A9D9HHH7</accession>
<evidence type="ECO:0000313" key="2">
    <source>
        <dbReference type="Proteomes" id="UP000823661"/>
    </source>
</evidence>
<evidence type="ECO:0000313" key="1">
    <source>
        <dbReference type="EMBL" id="MBO8451816.1"/>
    </source>
</evidence>
<dbReference type="InterPro" id="IPR008441">
    <property type="entry name" value="AfumC-like_glycosyl_Trfase"/>
</dbReference>